<keyword evidence="11" id="KW-1185">Reference proteome</keyword>
<dbReference type="InterPro" id="IPR006639">
    <property type="entry name" value="Preselin/SPP"/>
</dbReference>
<feature type="compositionally biased region" description="Low complexity" evidence="7">
    <location>
        <begin position="628"/>
        <end position="637"/>
    </location>
</feature>
<dbReference type="HOGENOM" id="CLU_436338_0_0_1"/>
<keyword evidence="4" id="KW-0378">Hydrolase</keyword>
<accession>G0NUX4</accession>
<dbReference type="GO" id="GO:0005765">
    <property type="term" value="C:lysosomal membrane"/>
    <property type="evidence" value="ECO:0007669"/>
    <property type="project" value="TreeGrafter"/>
</dbReference>
<protein>
    <submittedName>
        <fullName evidence="10">Uncharacterized protein</fullName>
    </submittedName>
</protein>
<evidence type="ECO:0000256" key="7">
    <source>
        <dbReference type="SAM" id="MobiDB-lite"/>
    </source>
</evidence>
<dbReference type="GO" id="GO:0098554">
    <property type="term" value="C:cytoplasmic side of endoplasmic reticulum membrane"/>
    <property type="evidence" value="ECO:0007669"/>
    <property type="project" value="TreeGrafter"/>
</dbReference>
<evidence type="ECO:0000256" key="2">
    <source>
        <dbReference type="ARBA" id="ARBA00006859"/>
    </source>
</evidence>
<sequence>MTIPLHNNQLIIFLVCISITTVTHATPTSYSIDSTANRGPFRGSYVFMTVHNKRTGERSKSCVNYQQYLRDDTSSSLISNDFDSAHPFVLKFWEGMINRTNLCPIPSERGPQVNYNNGVLPLEYRIENDGTSCTKPLVTTQTSFRNASQFTVDVLKEHGAGASLLILDRGREFVKGWKDYLFSDFYDPYINNSGAIPTFFIYRSELEKKILAIGTTEDIMIDNIEIRFHRPSGGPFDLSFVVIWFISMICVTGGGFWAFNRHRAGKDVSLASQKSDDDTSSSNESETKGFFEKFAGAITIGLMMITLCGVLLLGYFFRPVLVIFFNIFLVIFGTFSLYGCIRGLFSNFPFSQHRWYNAQMQWFPICCGRVDKYKYTEAFISIVCFSFCATWFVLRRQPYAFILLDVINMALCMHVLKCLRLPSLKWISILMVCMFVYDAAMVFGTPYITPNGCSVMLEVATGLSCSTKDKTKGYPVPPVEQGSIPEKFPMLMQVAHFNPMNECLDMEVELGFQFTILGLGDIVMPGYLVAHCFTMNGFSERVRLIYGIVSIVGYGIGLIITFLALALMKTAQPALIYLVPSTLIPIILLAFCRGEFKKIWNGVPVDSAPLITKSSDDHIMDEIESTVSNNQSPPSSQKNLPVNV</sequence>
<dbReference type="PANTHER" id="PTHR12174">
    <property type="entry name" value="SIGNAL PEPTIDE PEPTIDASE"/>
    <property type="match status" value="1"/>
</dbReference>
<dbReference type="FunCoup" id="G0NUX4">
    <property type="interactions" value="830"/>
</dbReference>
<evidence type="ECO:0000256" key="3">
    <source>
        <dbReference type="ARBA" id="ARBA00022692"/>
    </source>
</evidence>
<dbReference type="Proteomes" id="UP000008068">
    <property type="component" value="Unassembled WGS sequence"/>
</dbReference>
<dbReference type="STRING" id="135651.G0NUX4"/>
<dbReference type="EMBL" id="GL379952">
    <property type="protein sequence ID" value="EGT37953.1"/>
    <property type="molecule type" value="Genomic_DNA"/>
</dbReference>
<dbReference type="GO" id="GO:0098553">
    <property type="term" value="C:lumenal side of endoplasmic reticulum membrane"/>
    <property type="evidence" value="ECO:0007669"/>
    <property type="project" value="TreeGrafter"/>
</dbReference>
<feature type="transmembrane region" description="Helical" evidence="8">
    <location>
        <begin position="510"/>
        <end position="533"/>
    </location>
</feature>
<dbReference type="PANTHER" id="PTHR12174:SF103">
    <property type="entry name" value="INTRAMEMBRANE PROTEASE (IMPAS) FAMILY"/>
    <property type="match status" value="1"/>
</dbReference>
<organism evidence="11">
    <name type="scientific">Caenorhabditis brenneri</name>
    <name type="common">Nematode worm</name>
    <dbReference type="NCBI Taxonomy" id="135651"/>
    <lineage>
        <taxon>Eukaryota</taxon>
        <taxon>Metazoa</taxon>
        <taxon>Ecdysozoa</taxon>
        <taxon>Nematoda</taxon>
        <taxon>Chromadorea</taxon>
        <taxon>Rhabditida</taxon>
        <taxon>Rhabditina</taxon>
        <taxon>Rhabditomorpha</taxon>
        <taxon>Rhabditoidea</taxon>
        <taxon>Rhabditidae</taxon>
        <taxon>Peloderinae</taxon>
        <taxon>Caenorhabditis</taxon>
    </lineage>
</organism>
<keyword evidence="3 8" id="KW-0812">Transmembrane</keyword>
<dbReference type="OrthoDB" id="29661at2759"/>
<evidence type="ECO:0000313" key="11">
    <source>
        <dbReference type="Proteomes" id="UP000008068"/>
    </source>
</evidence>
<evidence type="ECO:0000256" key="5">
    <source>
        <dbReference type="ARBA" id="ARBA00022989"/>
    </source>
</evidence>
<dbReference type="GO" id="GO:0042500">
    <property type="term" value="F:aspartic endopeptidase activity, intramembrane cleaving"/>
    <property type="evidence" value="ECO:0007669"/>
    <property type="project" value="InterPro"/>
</dbReference>
<comment type="subcellular location">
    <subcellularLocation>
        <location evidence="1">Endomembrane system</location>
        <topology evidence="1">Multi-pass membrane protein</topology>
    </subcellularLocation>
</comment>
<feature type="transmembrane region" description="Helical" evidence="8">
    <location>
        <begin position="323"/>
        <end position="345"/>
    </location>
</feature>
<evidence type="ECO:0000313" key="10">
    <source>
        <dbReference type="EMBL" id="EGT37953.1"/>
    </source>
</evidence>
<reference evidence="11" key="1">
    <citation type="submission" date="2011-07" db="EMBL/GenBank/DDBJ databases">
        <authorList>
            <consortium name="Caenorhabditis brenneri Sequencing and Analysis Consortium"/>
            <person name="Wilson R.K."/>
        </authorList>
    </citation>
    <scope>NUCLEOTIDE SEQUENCE [LARGE SCALE GENOMIC DNA]</scope>
    <source>
        <strain evidence="11">PB2801</strain>
    </source>
</reference>
<dbReference type="Pfam" id="PF04258">
    <property type="entry name" value="Peptidase_A22B"/>
    <property type="match status" value="1"/>
</dbReference>
<dbReference type="InterPro" id="IPR007369">
    <property type="entry name" value="Peptidase_A22B_SPP"/>
</dbReference>
<feature type="chain" id="PRO_5003405817" evidence="9">
    <location>
        <begin position="26"/>
        <end position="644"/>
    </location>
</feature>
<feature type="transmembrane region" description="Helical" evidence="8">
    <location>
        <begin position="378"/>
        <end position="394"/>
    </location>
</feature>
<feature type="transmembrane region" description="Helical" evidence="8">
    <location>
        <begin position="426"/>
        <end position="448"/>
    </location>
</feature>
<name>G0NUX4_CAEBE</name>
<evidence type="ECO:0000256" key="6">
    <source>
        <dbReference type="ARBA" id="ARBA00023136"/>
    </source>
</evidence>
<evidence type="ECO:0000256" key="4">
    <source>
        <dbReference type="ARBA" id="ARBA00022801"/>
    </source>
</evidence>
<keyword evidence="5 8" id="KW-1133">Transmembrane helix</keyword>
<feature type="signal peptide" evidence="9">
    <location>
        <begin position="1"/>
        <end position="25"/>
    </location>
</feature>
<evidence type="ECO:0000256" key="9">
    <source>
        <dbReference type="SAM" id="SignalP"/>
    </source>
</evidence>
<feature type="transmembrane region" description="Helical" evidence="8">
    <location>
        <begin position="545"/>
        <end position="568"/>
    </location>
</feature>
<feature type="region of interest" description="Disordered" evidence="7">
    <location>
        <begin position="625"/>
        <end position="644"/>
    </location>
</feature>
<dbReference type="GO" id="GO:0030660">
    <property type="term" value="C:Golgi-associated vesicle membrane"/>
    <property type="evidence" value="ECO:0007669"/>
    <property type="project" value="TreeGrafter"/>
</dbReference>
<gene>
    <name evidence="10" type="ORF">CAEBREN_12923</name>
</gene>
<proteinExistence type="inferred from homology"/>
<dbReference type="InParanoid" id="G0NUX4"/>
<keyword evidence="6 8" id="KW-0472">Membrane</keyword>
<dbReference type="SMART" id="SM00730">
    <property type="entry name" value="PSN"/>
    <property type="match status" value="1"/>
</dbReference>
<dbReference type="eggNOG" id="KOG2442">
    <property type="taxonomic scope" value="Eukaryota"/>
</dbReference>
<keyword evidence="9" id="KW-0732">Signal</keyword>
<feature type="transmembrane region" description="Helical" evidence="8">
    <location>
        <begin position="574"/>
        <end position="592"/>
    </location>
</feature>
<feature type="transmembrane region" description="Helical" evidence="8">
    <location>
        <begin position="294"/>
        <end position="317"/>
    </location>
</feature>
<dbReference type="AlphaFoldDB" id="G0NUX4"/>
<comment type="similarity">
    <text evidence="2">Belongs to the peptidase A22B family.</text>
</comment>
<dbReference type="GO" id="GO:0033619">
    <property type="term" value="P:membrane protein proteolysis"/>
    <property type="evidence" value="ECO:0007669"/>
    <property type="project" value="TreeGrafter"/>
</dbReference>
<evidence type="ECO:0000256" key="8">
    <source>
        <dbReference type="SAM" id="Phobius"/>
    </source>
</evidence>
<feature type="transmembrane region" description="Helical" evidence="8">
    <location>
        <begin position="238"/>
        <end position="259"/>
    </location>
</feature>
<evidence type="ECO:0000256" key="1">
    <source>
        <dbReference type="ARBA" id="ARBA00004127"/>
    </source>
</evidence>